<dbReference type="eggNOG" id="ENOG5031STJ">
    <property type="taxonomic scope" value="Bacteria"/>
</dbReference>
<name>N8UWX8_9GAMM</name>
<reference evidence="1 2" key="1">
    <citation type="submission" date="2013-02" db="EMBL/GenBank/DDBJ databases">
        <title>The Genome Sequence of Acinetobacter sp. NIPH 758.</title>
        <authorList>
            <consortium name="The Broad Institute Genome Sequencing Platform"/>
            <consortium name="The Broad Institute Genome Sequencing Center for Infectious Disease"/>
            <person name="Cerqueira G."/>
            <person name="Feldgarden M."/>
            <person name="Courvalin P."/>
            <person name="Perichon B."/>
            <person name="Grillot-Courvalin C."/>
            <person name="Clermont D."/>
            <person name="Rocha E."/>
            <person name="Yoon E.-J."/>
            <person name="Nemec A."/>
            <person name="Walker B."/>
            <person name="Young S.K."/>
            <person name="Zeng Q."/>
            <person name="Gargeya S."/>
            <person name="Fitzgerald M."/>
            <person name="Haas B."/>
            <person name="Abouelleil A."/>
            <person name="Alvarado L."/>
            <person name="Arachchi H.M."/>
            <person name="Berlin A.M."/>
            <person name="Chapman S.B."/>
            <person name="Dewar J."/>
            <person name="Goldberg J."/>
            <person name="Griggs A."/>
            <person name="Gujja S."/>
            <person name="Hansen M."/>
            <person name="Howarth C."/>
            <person name="Imamovic A."/>
            <person name="Larimer J."/>
            <person name="McCowan C."/>
            <person name="Murphy C."/>
            <person name="Neiman D."/>
            <person name="Pearson M."/>
            <person name="Priest M."/>
            <person name="Roberts A."/>
            <person name="Saif S."/>
            <person name="Shea T."/>
            <person name="Sisk P."/>
            <person name="Sykes S."/>
            <person name="Wortman J."/>
            <person name="Nusbaum C."/>
            <person name="Birren B."/>
        </authorList>
    </citation>
    <scope>NUCLEOTIDE SEQUENCE [LARGE SCALE GENOMIC DNA]</scope>
    <source>
        <strain evidence="1 2">NIPH 758</strain>
    </source>
</reference>
<dbReference type="AlphaFoldDB" id="N8UWX8"/>
<sequence>MLVKIKDDLYLNTTHIVAINIYRPEEGGIRVIIETVQTTVTTQAPILIILNDEVELASLLSNLNCR</sequence>
<evidence type="ECO:0000313" key="1">
    <source>
        <dbReference type="EMBL" id="ENU92081.1"/>
    </source>
</evidence>
<dbReference type="EMBL" id="APPC01000017">
    <property type="protein sequence ID" value="ENU92081.1"/>
    <property type="molecule type" value="Genomic_DNA"/>
</dbReference>
<comment type="caution">
    <text evidence="1">The sequence shown here is derived from an EMBL/GenBank/DDBJ whole genome shotgun (WGS) entry which is preliminary data.</text>
</comment>
<dbReference type="HOGENOM" id="CLU_2821310_0_0_6"/>
<gene>
    <name evidence="1" type="ORF">F971_01968</name>
</gene>
<proteinExistence type="predicted"/>
<accession>N8UWX8</accession>
<organism evidence="1 2">
    <name type="scientific">Acinetobacter vivianii</name>
    <dbReference type="NCBI Taxonomy" id="1776742"/>
    <lineage>
        <taxon>Bacteria</taxon>
        <taxon>Pseudomonadati</taxon>
        <taxon>Pseudomonadota</taxon>
        <taxon>Gammaproteobacteria</taxon>
        <taxon>Moraxellales</taxon>
        <taxon>Moraxellaceae</taxon>
        <taxon>Acinetobacter</taxon>
    </lineage>
</organism>
<dbReference type="Proteomes" id="UP000013049">
    <property type="component" value="Unassembled WGS sequence"/>
</dbReference>
<evidence type="ECO:0000313" key="2">
    <source>
        <dbReference type="Proteomes" id="UP000013049"/>
    </source>
</evidence>
<protein>
    <submittedName>
        <fullName evidence="1">Uncharacterized protein</fullName>
    </submittedName>
</protein>